<dbReference type="AlphaFoldDB" id="A0A450WKF9"/>
<proteinExistence type="predicted"/>
<accession>A0A450WKF9</accession>
<reference evidence="1" key="1">
    <citation type="submission" date="2019-02" db="EMBL/GenBank/DDBJ databases">
        <authorList>
            <person name="Gruber-Vodicka R. H."/>
            <person name="Seah K. B. B."/>
        </authorList>
    </citation>
    <scope>NUCLEOTIDE SEQUENCE</scope>
    <source>
        <strain evidence="1">BECK_BY7</strain>
    </source>
</reference>
<name>A0A450WKF9_9GAMM</name>
<sequence length="364" mass="39769">MARSPMFPPRTSPFRTALQISPERIAHMGDSDLGELMQDLLRAQAYRCGSPVSEVRVNTEDKAKDDGCDGWTGKPEIADDWLGDADTCWQLKAGKAGEPARLKGEVLKSIPKKTLEAGGRFVVVASGSTNGKKGEEDRLKALRDKAKALGIPTDRIAVIGSERLAIWCNQNPAVAARWAGRPKGLQTLADWSCAEPHQVPWQASDAITDEIEKQRTALDFEGDALIHLHIQGLPGVGKTRFALELCRDAPWSAFVIYIPQATDARLSELIDSAADDPGVRLMVVADEVQPEQLLPLRDAVGRGNGRLHLITIGHCSTPEPAQWVRERFKPLPPRCRDGVDSPYLPAYVFLVPGDSHEIAPREGS</sequence>
<protein>
    <submittedName>
        <fullName evidence="1">Uncharacterized protein</fullName>
    </submittedName>
</protein>
<organism evidence="1">
    <name type="scientific">Candidatus Kentrum sp. LFY</name>
    <dbReference type="NCBI Taxonomy" id="2126342"/>
    <lineage>
        <taxon>Bacteria</taxon>
        <taxon>Pseudomonadati</taxon>
        <taxon>Pseudomonadota</taxon>
        <taxon>Gammaproteobacteria</taxon>
        <taxon>Candidatus Kentrum</taxon>
    </lineage>
</organism>
<gene>
    <name evidence="1" type="ORF">BECKLFY1418C_GA0070996_103233</name>
</gene>
<evidence type="ECO:0000313" key="1">
    <source>
        <dbReference type="EMBL" id="VFK17516.1"/>
    </source>
</evidence>
<dbReference type="EMBL" id="CAADFN010000032">
    <property type="protein sequence ID" value="VFK17516.1"/>
    <property type="molecule type" value="Genomic_DNA"/>
</dbReference>